<dbReference type="SUPFAM" id="SSF48439">
    <property type="entry name" value="Protein prenylyltransferase"/>
    <property type="match status" value="1"/>
</dbReference>
<reference evidence="6" key="1">
    <citation type="journal article" date="2024" name="IScience">
        <title>Strigolactones Initiate the Formation of Haustorium-like Structures in Castilleja.</title>
        <authorList>
            <person name="Buerger M."/>
            <person name="Peterson D."/>
            <person name="Chory J."/>
        </authorList>
    </citation>
    <scope>NUCLEOTIDE SEQUENCE [LARGE SCALE GENOMIC DNA]</scope>
</reference>
<feature type="domain" description="Translation elongation factor EFG/EF2" evidence="4">
    <location>
        <begin position="57"/>
        <end position="158"/>
    </location>
</feature>
<dbReference type="InterPro" id="IPR035655">
    <property type="entry name" value="U5-116kDa_C"/>
</dbReference>
<dbReference type="GO" id="GO:0005525">
    <property type="term" value="F:GTP binding"/>
    <property type="evidence" value="ECO:0007669"/>
    <property type="project" value="UniProtKB-KW"/>
</dbReference>
<dbReference type="InterPro" id="IPR035647">
    <property type="entry name" value="EFG_III/V"/>
</dbReference>
<evidence type="ECO:0000256" key="2">
    <source>
        <dbReference type="ARBA" id="ARBA00023134"/>
    </source>
</evidence>
<dbReference type="SUPFAM" id="SSF54980">
    <property type="entry name" value="EF-G C-terminal domain-like"/>
    <property type="match status" value="1"/>
</dbReference>
<dbReference type="InterPro" id="IPR005517">
    <property type="entry name" value="Transl_elong_EFG/EF2_IV"/>
</dbReference>
<dbReference type="SMART" id="SM00889">
    <property type="entry name" value="EFG_IV"/>
    <property type="match status" value="1"/>
</dbReference>
<dbReference type="InterPro" id="IPR020568">
    <property type="entry name" value="Ribosomal_Su5_D2-typ_SF"/>
</dbReference>
<dbReference type="SUPFAM" id="SSF54211">
    <property type="entry name" value="Ribosomal protein S5 domain 2-like"/>
    <property type="match status" value="1"/>
</dbReference>
<dbReference type="Gene3D" id="3.30.230.10">
    <property type="match status" value="1"/>
</dbReference>
<evidence type="ECO:0000313" key="5">
    <source>
        <dbReference type="EMBL" id="KAL3639597.1"/>
    </source>
</evidence>
<evidence type="ECO:0000259" key="4">
    <source>
        <dbReference type="SMART" id="SM00889"/>
    </source>
</evidence>
<gene>
    <name evidence="5" type="ORF">CASFOL_017504</name>
</gene>
<protein>
    <recommendedName>
        <fullName evidence="7">Elongation factor EFG domain-containing protein</fullName>
    </recommendedName>
</protein>
<dbReference type="EMBL" id="JAVIJP010000018">
    <property type="protein sequence ID" value="KAL3639597.1"/>
    <property type="molecule type" value="Genomic_DNA"/>
</dbReference>
<comment type="caution">
    <text evidence="5">The sequence shown here is derived from an EMBL/GenBank/DDBJ whole genome shotgun (WGS) entry which is preliminary data.</text>
</comment>
<dbReference type="CDD" id="cd04098">
    <property type="entry name" value="eEF2_C_snRNP"/>
    <property type="match status" value="1"/>
</dbReference>
<keyword evidence="1" id="KW-0547">Nucleotide-binding</keyword>
<dbReference type="FunFam" id="3.30.70.240:FF:000004">
    <property type="entry name" value="116 kDa U5 small nuclear ribonucleoprotein"/>
    <property type="match status" value="1"/>
</dbReference>
<organism evidence="5 6">
    <name type="scientific">Castilleja foliolosa</name>
    <dbReference type="NCBI Taxonomy" id="1961234"/>
    <lineage>
        <taxon>Eukaryota</taxon>
        <taxon>Viridiplantae</taxon>
        <taxon>Streptophyta</taxon>
        <taxon>Embryophyta</taxon>
        <taxon>Tracheophyta</taxon>
        <taxon>Spermatophyta</taxon>
        <taxon>Magnoliopsida</taxon>
        <taxon>eudicotyledons</taxon>
        <taxon>Gunneridae</taxon>
        <taxon>Pentapetalae</taxon>
        <taxon>asterids</taxon>
        <taxon>lamiids</taxon>
        <taxon>Lamiales</taxon>
        <taxon>Orobanchaceae</taxon>
        <taxon>Pedicularideae</taxon>
        <taxon>Castillejinae</taxon>
        <taxon>Castilleja</taxon>
    </lineage>
</organism>
<feature type="domain" description="Elongation factor EFG" evidence="3">
    <location>
        <begin position="160"/>
        <end position="249"/>
    </location>
</feature>
<sequence length="303" mass="34822">MHLFFGHERKCNVEMLGSTEEALFAELELTSKLVCNDARNTYTWFNRKWALEKLDRGYADERRLCDEINYRVNLHKRFIWDRGPNILLDDTLSSEVDKGLLNAFQWGAREGPLCGKPIRNVKFKIVDAKIAPEPLNRGIGQIIPTTRRVAYSPFLMASPRLMEPVYYVEKQTLIRCVSAIYTVLSHRRGHVIANVPQPGTPSYVVNAFVHVIESFGFDTDLRYHTQGQTFCVLMFGHWAIVPGDPIDKSIVLRPLEPAPIQHLAREFTVKTRHRKDVSINKFFDDAMVVELAQQAADLHQQMI</sequence>
<dbReference type="Pfam" id="PF00679">
    <property type="entry name" value="EFG_C"/>
    <property type="match status" value="1"/>
</dbReference>
<dbReference type="PANTHER" id="PTHR42908">
    <property type="entry name" value="TRANSLATION ELONGATION FACTOR-RELATED"/>
    <property type="match status" value="1"/>
</dbReference>
<evidence type="ECO:0000259" key="3">
    <source>
        <dbReference type="SMART" id="SM00838"/>
    </source>
</evidence>
<dbReference type="Pfam" id="PF03764">
    <property type="entry name" value="EFG_IV"/>
    <property type="match status" value="1"/>
</dbReference>
<keyword evidence="6" id="KW-1185">Reference proteome</keyword>
<dbReference type="InterPro" id="IPR002088">
    <property type="entry name" value="Prenyl_trans_a"/>
</dbReference>
<keyword evidence="2" id="KW-0342">GTP-binding</keyword>
<dbReference type="InterPro" id="IPR014721">
    <property type="entry name" value="Ribsml_uS5_D2-typ_fold_subgr"/>
</dbReference>
<accession>A0ABD3DC72</accession>
<proteinExistence type="predicted"/>
<dbReference type="PROSITE" id="PS51147">
    <property type="entry name" value="PFTA"/>
    <property type="match status" value="1"/>
</dbReference>
<evidence type="ECO:0008006" key="7">
    <source>
        <dbReference type="Google" id="ProtNLM"/>
    </source>
</evidence>
<dbReference type="Gene3D" id="3.30.70.240">
    <property type="match status" value="1"/>
</dbReference>
<evidence type="ECO:0000256" key="1">
    <source>
        <dbReference type="ARBA" id="ARBA00022741"/>
    </source>
</evidence>
<evidence type="ECO:0000313" key="6">
    <source>
        <dbReference type="Proteomes" id="UP001632038"/>
    </source>
</evidence>
<dbReference type="AlphaFoldDB" id="A0ABD3DC72"/>
<name>A0ABD3DC72_9LAMI</name>
<dbReference type="InterPro" id="IPR000640">
    <property type="entry name" value="EFG_V-like"/>
</dbReference>
<dbReference type="PANTHER" id="PTHR42908:SF6">
    <property type="entry name" value="116 KDA U5 SMALL NUCLEAR RIBONUCLEOPROTEIN COMPONENT"/>
    <property type="match status" value="1"/>
</dbReference>
<dbReference type="Proteomes" id="UP001632038">
    <property type="component" value="Unassembled WGS sequence"/>
</dbReference>
<dbReference type="SMART" id="SM00838">
    <property type="entry name" value="EFG_C"/>
    <property type="match status" value="1"/>
</dbReference>